<dbReference type="AlphaFoldDB" id="A0A521ENR6"/>
<dbReference type="Proteomes" id="UP000319014">
    <property type="component" value="Unassembled WGS sequence"/>
</dbReference>
<keyword evidence="2" id="KW-1185">Reference proteome</keyword>
<sequence length="94" mass="10592">MAGFIKGIERDRNFTKGKIASRLAHLAAGVAHYIDEMVRIDQLEEGEARAERVAHLARRYGSIPAKRQDVDGAECRRLYHETCHLLDLHPAPDS</sequence>
<accession>A0A521ENR6</accession>
<proteinExistence type="predicted"/>
<organism evidence="1 2">
    <name type="scientific">Paracoccus laeviglucosivorans</name>
    <dbReference type="NCBI Taxonomy" id="1197861"/>
    <lineage>
        <taxon>Bacteria</taxon>
        <taxon>Pseudomonadati</taxon>
        <taxon>Pseudomonadota</taxon>
        <taxon>Alphaproteobacteria</taxon>
        <taxon>Rhodobacterales</taxon>
        <taxon>Paracoccaceae</taxon>
        <taxon>Paracoccus</taxon>
    </lineage>
</organism>
<dbReference type="EMBL" id="FXTK01000014">
    <property type="protein sequence ID" value="SMO85566.1"/>
    <property type="molecule type" value="Genomic_DNA"/>
</dbReference>
<evidence type="ECO:0000313" key="1">
    <source>
        <dbReference type="EMBL" id="SMO85566.1"/>
    </source>
</evidence>
<protein>
    <submittedName>
        <fullName evidence="1">Uncharacterized protein</fullName>
    </submittedName>
</protein>
<name>A0A521ENR6_9RHOB</name>
<gene>
    <name evidence="1" type="ORF">SAMN06265221_11459</name>
</gene>
<reference evidence="1 2" key="1">
    <citation type="submission" date="2017-05" db="EMBL/GenBank/DDBJ databases">
        <authorList>
            <person name="Varghese N."/>
            <person name="Submissions S."/>
        </authorList>
    </citation>
    <scope>NUCLEOTIDE SEQUENCE [LARGE SCALE GENOMIC DNA]</scope>
    <source>
        <strain evidence="1 2">DSM 100094</strain>
    </source>
</reference>
<evidence type="ECO:0000313" key="2">
    <source>
        <dbReference type="Proteomes" id="UP000319014"/>
    </source>
</evidence>